<dbReference type="AlphaFoldDB" id="A0A250IKM8"/>
<protein>
    <submittedName>
        <fullName evidence="1">Uncharacterized protein</fullName>
    </submittedName>
</protein>
<dbReference type="RefSeq" id="WP_281256691.1">
    <property type="nucleotide sequence ID" value="NZ_CP022163.1"/>
</dbReference>
<evidence type="ECO:0000313" key="1">
    <source>
        <dbReference type="EMBL" id="ATB32324.1"/>
    </source>
</evidence>
<organism evidence="1 2">
    <name type="scientific">Melittangium boletus DSM 14713</name>
    <dbReference type="NCBI Taxonomy" id="1294270"/>
    <lineage>
        <taxon>Bacteria</taxon>
        <taxon>Pseudomonadati</taxon>
        <taxon>Myxococcota</taxon>
        <taxon>Myxococcia</taxon>
        <taxon>Myxococcales</taxon>
        <taxon>Cystobacterineae</taxon>
        <taxon>Archangiaceae</taxon>
        <taxon>Melittangium</taxon>
    </lineage>
</organism>
<dbReference type="KEGG" id="mbd:MEBOL_005801"/>
<sequence>MDAVLRVIPIVVRMNTDLKHREELNDLDFLRERLDALRPEDFEY</sequence>
<dbReference type="EMBL" id="CP022163">
    <property type="protein sequence ID" value="ATB32324.1"/>
    <property type="molecule type" value="Genomic_DNA"/>
</dbReference>
<proteinExistence type="predicted"/>
<reference evidence="1 2" key="1">
    <citation type="submission" date="2017-06" db="EMBL/GenBank/DDBJ databases">
        <authorList>
            <person name="Kim H.J."/>
            <person name="Triplett B.A."/>
        </authorList>
    </citation>
    <scope>NUCLEOTIDE SEQUENCE [LARGE SCALE GENOMIC DNA]</scope>
    <source>
        <strain evidence="1 2">DSM 14713</strain>
    </source>
</reference>
<dbReference type="Proteomes" id="UP000217289">
    <property type="component" value="Chromosome"/>
</dbReference>
<evidence type="ECO:0000313" key="2">
    <source>
        <dbReference type="Proteomes" id="UP000217289"/>
    </source>
</evidence>
<keyword evidence="2" id="KW-1185">Reference proteome</keyword>
<accession>A0A250IKM8</accession>
<gene>
    <name evidence="1" type="ORF">MEBOL_005801</name>
</gene>
<name>A0A250IKM8_9BACT</name>